<name>A0ACB9B438_9ASTR</name>
<sequence>MASGKIQIRKIGNLNKHKPSLIAKRNKKKGRKWVSALLLWKVRNCRQFDMGLGLMALLGLGVAKRDRVGPSRGTNTGRLSLANGMRGNRVTMTMIVEHSGRLHAQENGSHSHLTIFLKYLF</sequence>
<dbReference type="EMBL" id="CM042040">
    <property type="protein sequence ID" value="KAI3716700.1"/>
    <property type="molecule type" value="Genomic_DNA"/>
</dbReference>
<dbReference type="Proteomes" id="UP001056120">
    <property type="component" value="Linkage Group LG23"/>
</dbReference>
<reference evidence="1 2" key="2">
    <citation type="journal article" date="2022" name="Mol. Ecol. Resour.">
        <title>The genomes of chicory, endive, great burdock and yacon provide insights into Asteraceae paleo-polyploidization history and plant inulin production.</title>
        <authorList>
            <person name="Fan W."/>
            <person name="Wang S."/>
            <person name="Wang H."/>
            <person name="Wang A."/>
            <person name="Jiang F."/>
            <person name="Liu H."/>
            <person name="Zhao H."/>
            <person name="Xu D."/>
            <person name="Zhang Y."/>
        </authorList>
    </citation>
    <scope>NUCLEOTIDE SEQUENCE [LARGE SCALE GENOMIC DNA]</scope>
    <source>
        <strain evidence="2">cv. Yunnan</strain>
        <tissue evidence="1">Leaves</tissue>
    </source>
</reference>
<protein>
    <submittedName>
        <fullName evidence="1">Uncharacterized protein</fullName>
    </submittedName>
</protein>
<evidence type="ECO:0000313" key="2">
    <source>
        <dbReference type="Proteomes" id="UP001056120"/>
    </source>
</evidence>
<gene>
    <name evidence="1" type="ORF">L1987_67757</name>
</gene>
<organism evidence="1 2">
    <name type="scientific">Smallanthus sonchifolius</name>
    <dbReference type="NCBI Taxonomy" id="185202"/>
    <lineage>
        <taxon>Eukaryota</taxon>
        <taxon>Viridiplantae</taxon>
        <taxon>Streptophyta</taxon>
        <taxon>Embryophyta</taxon>
        <taxon>Tracheophyta</taxon>
        <taxon>Spermatophyta</taxon>
        <taxon>Magnoliopsida</taxon>
        <taxon>eudicotyledons</taxon>
        <taxon>Gunneridae</taxon>
        <taxon>Pentapetalae</taxon>
        <taxon>asterids</taxon>
        <taxon>campanulids</taxon>
        <taxon>Asterales</taxon>
        <taxon>Asteraceae</taxon>
        <taxon>Asteroideae</taxon>
        <taxon>Heliantheae alliance</taxon>
        <taxon>Millerieae</taxon>
        <taxon>Smallanthus</taxon>
    </lineage>
</organism>
<accession>A0ACB9B438</accession>
<keyword evidence="2" id="KW-1185">Reference proteome</keyword>
<reference evidence="2" key="1">
    <citation type="journal article" date="2022" name="Mol. Ecol. Resour.">
        <title>The genomes of chicory, endive, great burdock and yacon provide insights into Asteraceae palaeo-polyploidization history and plant inulin production.</title>
        <authorList>
            <person name="Fan W."/>
            <person name="Wang S."/>
            <person name="Wang H."/>
            <person name="Wang A."/>
            <person name="Jiang F."/>
            <person name="Liu H."/>
            <person name="Zhao H."/>
            <person name="Xu D."/>
            <person name="Zhang Y."/>
        </authorList>
    </citation>
    <scope>NUCLEOTIDE SEQUENCE [LARGE SCALE GENOMIC DNA]</scope>
    <source>
        <strain evidence="2">cv. Yunnan</strain>
    </source>
</reference>
<comment type="caution">
    <text evidence="1">The sequence shown here is derived from an EMBL/GenBank/DDBJ whole genome shotgun (WGS) entry which is preliminary data.</text>
</comment>
<evidence type="ECO:0000313" key="1">
    <source>
        <dbReference type="EMBL" id="KAI3716700.1"/>
    </source>
</evidence>
<proteinExistence type="predicted"/>